<name>A0A7S1FK71_NOCSC</name>
<dbReference type="EMBL" id="HBFQ01063801">
    <property type="protein sequence ID" value="CAD8870809.1"/>
    <property type="molecule type" value="Transcribed_RNA"/>
</dbReference>
<sequence>MDVAVIVEGTAGGMCVPDVVGKCDVALHGLMDARCRTLVAELSDLSTNVSLQWTEETQVLSEAHVAEVSGEHSHPTSDGWEIASEVASEGVPAPADPSGGTMPWMGGNSQAPLKIERRAGCLVGEQLDVVKFGPDDCDGGSLYWSVGEELELEGGQVPFCKVSSSTSATGSTDSWQRLRSPELCFLPVAQSGCCAETAHSQQAKIRVTTKPSPHDKSDEARSNASIATRWLHVDAGGLPTDTARLEGIPKGLAKQSMECFGDVEHEADIDSDEESVLIINDCCEAALDVDFEVEDDFSDGDSVVVIDDVCEEAPSSACFFPNIETDPREKKSFVGRGEEAPVSSDLGAISREQCLQHDYEIGLHAQREMGQSTALGHERQVREHLALECFLAGFEEGETLVPFCTKPRSRQRITRSVTTGRAHSPDAQLLSSPTTIDFHPEPAGTSEPAFGALCLTSPSCWMKAISGLWRCFALLTSRLC</sequence>
<accession>A0A7S1FK71</accession>
<organism evidence="1">
    <name type="scientific">Noctiluca scintillans</name>
    <name type="common">Sea sparkle</name>
    <name type="synonym">Red tide dinoflagellate</name>
    <dbReference type="NCBI Taxonomy" id="2966"/>
    <lineage>
        <taxon>Eukaryota</taxon>
        <taxon>Sar</taxon>
        <taxon>Alveolata</taxon>
        <taxon>Dinophyceae</taxon>
        <taxon>Noctilucales</taxon>
        <taxon>Noctilucaceae</taxon>
        <taxon>Noctiluca</taxon>
    </lineage>
</organism>
<gene>
    <name evidence="1" type="ORF">NSCI0253_LOCUS45166</name>
</gene>
<evidence type="ECO:0000313" key="1">
    <source>
        <dbReference type="EMBL" id="CAD8870809.1"/>
    </source>
</evidence>
<protein>
    <submittedName>
        <fullName evidence="1">Uncharacterized protein</fullName>
    </submittedName>
</protein>
<proteinExistence type="predicted"/>
<dbReference type="AlphaFoldDB" id="A0A7S1FK71"/>
<reference evidence="1" key="1">
    <citation type="submission" date="2021-01" db="EMBL/GenBank/DDBJ databases">
        <authorList>
            <person name="Corre E."/>
            <person name="Pelletier E."/>
            <person name="Niang G."/>
            <person name="Scheremetjew M."/>
            <person name="Finn R."/>
            <person name="Kale V."/>
            <person name="Holt S."/>
            <person name="Cochrane G."/>
            <person name="Meng A."/>
            <person name="Brown T."/>
            <person name="Cohen L."/>
        </authorList>
    </citation>
    <scope>NUCLEOTIDE SEQUENCE</scope>
</reference>